<organism evidence="3 4">
    <name type="scientific">Symbiodinium pilosum</name>
    <name type="common">Dinoflagellate</name>
    <dbReference type="NCBI Taxonomy" id="2952"/>
    <lineage>
        <taxon>Eukaryota</taxon>
        <taxon>Sar</taxon>
        <taxon>Alveolata</taxon>
        <taxon>Dinophyceae</taxon>
        <taxon>Suessiales</taxon>
        <taxon>Symbiodiniaceae</taxon>
        <taxon>Symbiodinium</taxon>
    </lineage>
</organism>
<sequence length="2092" mass="233124">MSAVDGGDGSVLQGDEQPAGDSASVVPEGDDRSQDFSGSAKEQGEERRDRGRGASNSTSGRWDSTASWGEHSYRRGDDRYWRQQRQDDSWGDDRNWWWSNDDQWKDTWDDEDDYCDDDEDDDNQSWDPWASAWNKKQKGDGYWQGGGWRDQRQGDDRRRDLRPPQADGGAGRAQGSDYPGHRDDAKNVWDGWRHFSGSDKSDSGSTGGGDRRSSGGGSRPSEKLTVPGFSGEDAEDVGTSARSYLRQIEAWKRMTLLPRHQQGLVLYQRLTGKAWVAAEELNVDRLGAEDGVQYLVKWITNRYLDLEVTRIGKDFSEFFRRLRRCNLPDDCAAWLYVDRLQLEEAAELNLLASVGNTYSLPRLQQAAVIHDRGHRKPWEGNGSGKGRRLHTAHFTEADDSFDSCDDDPGYEDEDGGVSEEVAIAYATYQTAKQKYKENQKSRGFNGGQGERHETQQAPRNNEKSNEKIRVMKAKSFCSGCGRRGHWHKDPECPHNQGQYQKGVEKSKPSDIGFCNLLPAEVYAIKHENAGLVGITDTACIPLCFGTGKIYYSSFFVGLAFELGNKIVHVRTSIINGDVPLLLSKTVLGKLGMVFDIERGQADFNKVGLRGFDLLVTASGHPAIPIVPTRMDGDSSAFHAEDLKLVPKGEYMAFAVAHGAGPSKNPERYNFFYDKKLDPGVKDMLTRERLPQDEFLAWWRTSSVMSDFWLESEHAWVRIHVTPRKALFNPSAWKTRATVQKEMLVQTAVEESVKPLAFPLALLADMEQAPCKPRPISHMSKTQLLEEANRLGVVVHHTWGVTEIKACVMEAREAAKEQDPSEQMKRISHMTLAELRAKASELKVDYGSSTTKGNLLRLIRDSLNTPDQELMKIGKFKGLQFCEIPRSYGEWTIRELEMADSPDPELVRFGRWYKQKYAKEETKGYSSQDVPDRQGSSRLMTAIVFAYDSGDFSFATCQEILDEASGDILKGQGTRKRVLHGAKCQMAFGFYVHGGMTGVTKAVVNHSTLARYLNAFTRAHVGKDATWGAISIFKGGSVKVHHDYNNAAGTKNYFASFGQESGGQLWTHDHEIKERGLENDDKGKIVWKRTGSGEWLPGTLKDTKEEFVEFDPRVKHHVAETVGEAWQIVAYTPRGLDNVQSDTAKFLRNCGFPLPSRRRRTEDLGGKRPNKKQRNLIANTVGKLSVLFATLLAAATSFLCETACAEVVNDPIVLLETRSRAPPREGHARPHDISIYTSRGAVVLQGGQPSAVVDDLDFYQRYSGNREGEVWTVLARPSVKKLELPKSLSPHSVLVVSGGDKEKGEKPLRIDGSGITFEKGVPGGKRDAMSSVRSFQRSADSTTGHLAEDAELWRNVCADILYARDCDDRRHTFLSLVDVGTTYQVVVKLANTGGKEIEKAFNTYWLTPFGAPNVCKTAGVGERQGKWFKNIWGRVCKELSVTAEEAQLAATAVCSAKNCLRRRCGHSPYAWIFGREGRAIEDVLDPDSVGRVSFDVSDDARFQRLTAIRASARIAFHKSENDSKLLRSRWAYKDKNWSKRRQQGQAEWRCKSRLVIAGHTDPDLATGRLATDAPTLSRPGLLCLLQLLANGLHQPDPWRVSAGDIQCAFLTGSYLSRGEELFIHQPATGFPGMKPGQLVRVKKNIFGLATSPREWWLDLQDGIGKIDISIEGDIGQPKGYIGTHVDDLLVIAPTSTSRLIEQALGQAFPIDEWESELFNYLGSEIYYGDGEVVLCQQAYAESRLFTLDLPRGASDEDLAGPDLIADNRSLVGALSWLSAQSRPDLTCSVSMAQQVQKQPTIADLKFTNVISKKAFEHREEGLRFRPIDKTELLVIVCHDAGWANAKDTDHDEEGFELTAEDKVAGLQCEGPFVARGGRKAKRNNSKVASQLAELVVFAEKKSVLESSGNFSALDWKSRAGQRVCRSTFSAETQASVEGVEAGQHVRALFETLLSGELVKVEDCVTPLLCLSDCRSLYDHVHKQGVPKIPTDRRLAVDLAALRQALKAEQWASKLPLSWVASPFQLADVLTKPQDATKWWEFFRSKLLVPINLKEEARVSTELIRDRKTSVKPKDSIGVIPAVSEFCIIEEGLP</sequence>
<comment type="caution">
    <text evidence="3">The sequence shown here is derived from an EMBL/GenBank/DDBJ whole genome shotgun (WGS) entry which is preliminary data.</text>
</comment>
<dbReference type="EMBL" id="CAJNIZ010013958">
    <property type="protein sequence ID" value="CAE7356188.1"/>
    <property type="molecule type" value="Genomic_DNA"/>
</dbReference>
<gene>
    <name evidence="3" type="primary">RE1</name>
    <name evidence="3" type="ORF">SPIL2461_LOCUS8469</name>
</gene>
<dbReference type="Proteomes" id="UP000649617">
    <property type="component" value="Unassembled WGS sequence"/>
</dbReference>
<name>A0A812PAD5_SYMPI</name>
<keyword evidence="4" id="KW-1185">Reference proteome</keyword>
<feature type="region of interest" description="Disordered" evidence="1">
    <location>
        <begin position="434"/>
        <end position="464"/>
    </location>
</feature>
<feature type="compositionally biased region" description="Basic and acidic residues" evidence="1">
    <location>
        <begin position="449"/>
        <end position="464"/>
    </location>
</feature>
<reference evidence="3" key="1">
    <citation type="submission" date="2021-02" db="EMBL/GenBank/DDBJ databases">
        <authorList>
            <person name="Dougan E. K."/>
            <person name="Rhodes N."/>
            <person name="Thang M."/>
            <person name="Chan C."/>
        </authorList>
    </citation>
    <scope>NUCLEOTIDE SEQUENCE</scope>
</reference>
<evidence type="ECO:0000313" key="3">
    <source>
        <dbReference type="EMBL" id="CAE7356188.1"/>
    </source>
</evidence>
<protein>
    <submittedName>
        <fullName evidence="3">RE1 protein</fullName>
    </submittedName>
</protein>
<evidence type="ECO:0000256" key="1">
    <source>
        <dbReference type="SAM" id="MobiDB-lite"/>
    </source>
</evidence>
<accession>A0A812PAD5</accession>
<evidence type="ECO:0000259" key="2">
    <source>
        <dbReference type="Pfam" id="PF07727"/>
    </source>
</evidence>
<feature type="compositionally biased region" description="Basic and acidic residues" evidence="1">
    <location>
        <begin position="149"/>
        <end position="162"/>
    </location>
</feature>
<dbReference type="OrthoDB" id="4368291at2759"/>
<feature type="compositionally biased region" description="Basic and acidic residues" evidence="1">
    <location>
        <begin position="179"/>
        <end position="202"/>
    </location>
</feature>
<dbReference type="Pfam" id="PF07727">
    <property type="entry name" value="RVT_2"/>
    <property type="match status" value="1"/>
</dbReference>
<feature type="compositionally biased region" description="Basic and acidic residues" evidence="1">
    <location>
        <begin position="42"/>
        <end position="52"/>
    </location>
</feature>
<feature type="compositionally biased region" description="Acidic residues" evidence="1">
    <location>
        <begin position="108"/>
        <end position="124"/>
    </location>
</feature>
<evidence type="ECO:0000313" key="4">
    <source>
        <dbReference type="Proteomes" id="UP000649617"/>
    </source>
</evidence>
<feature type="domain" description="Reverse transcriptase Ty1/copia-type" evidence="2">
    <location>
        <begin position="1520"/>
        <end position="1742"/>
    </location>
</feature>
<dbReference type="InterPro" id="IPR013103">
    <property type="entry name" value="RVT_2"/>
</dbReference>
<feature type="non-terminal residue" evidence="3">
    <location>
        <position position="2092"/>
    </location>
</feature>
<feature type="compositionally biased region" description="Basic and acidic residues" evidence="1">
    <location>
        <begin position="71"/>
        <end position="95"/>
    </location>
</feature>
<feature type="region of interest" description="Disordered" evidence="1">
    <location>
        <begin position="1"/>
        <end position="236"/>
    </location>
</feature>
<proteinExistence type="predicted"/>
<feature type="compositionally biased region" description="Polar residues" evidence="1">
    <location>
        <begin position="54"/>
        <end position="67"/>
    </location>
</feature>